<reference evidence="12 13" key="1">
    <citation type="submission" date="2019-03" db="EMBL/GenBank/DDBJ databases">
        <title>Diversity of the mouse oral microbiome.</title>
        <authorList>
            <person name="Joseph S."/>
            <person name="Aduse-Opoku J."/>
            <person name="Curtis M."/>
            <person name="Wade W."/>
            <person name="Hashim A."/>
        </authorList>
    </citation>
    <scope>NUCLEOTIDE SEQUENCE [LARGE SCALE GENOMIC DNA]</scope>
    <source>
        <strain evidence="13">irhom_31</strain>
    </source>
</reference>
<dbReference type="Gene3D" id="1.20.1440.130">
    <property type="entry name" value="VKOR domain"/>
    <property type="match status" value="1"/>
</dbReference>
<dbReference type="AlphaFoldDB" id="A0A4Y9F2W9"/>
<protein>
    <submittedName>
        <fullName evidence="12">Vitamin K epoxide reductase family protein</fullName>
    </submittedName>
</protein>
<dbReference type="EMBL" id="SPQC01000061">
    <property type="protein sequence ID" value="TFU20233.1"/>
    <property type="molecule type" value="Genomic_DNA"/>
</dbReference>
<feature type="transmembrane region" description="Helical" evidence="10">
    <location>
        <begin position="97"/>
        <end position="120"/>
    </location>
</feature>
<comment type="subcellular location">
    <subcellularLocation>
        <location evidence="1">Membrane</location>
        <topology evidence="1">Multi-pass membrane protein</topology>
    </subcellularLocation>
</comment>
<evidence type="ECO:0000256" key="6">
    <source>
        <dbReference type="ARBA" id="ARBA00023002"/>
    </source>
</evidence>
<dbReference type="CDD" id="cd12922">
    <property type="entry name" value="VKOR_5"/>
    <property type="match status" value="1"/>
</dbReference>
<dbReference type="SMART" id="SM00756">
    <property type="entry name" value="VKc"/>
    <property type="match status" value="1"/>
</dbReference>
<feature type="transmembrane region" description="Helical" evidence="10">
    <location>
        <begin position="141"/>
        <end position="162"/>
    </location>
</feature>
<keyword evidence="9" id="KW-0676">Redox-active center</keyword>
<dbReference type="Pfam" id="PF07884">
    <property type="entry name" value="VKOR"/>
    <property type="match status" value="1"/>
</dbReference>
<evidence type="ECO:0000256" key="3">
    <source>
        <dbReference type="ARBA" id="ARBA00022692"/>
    </source>
</evidence>
<accession>A0A4Y9F2W9</accession>
<keyword evidence="8" id="KW-1015">Disulfide bond</keyword>
<feature type="transmembrane region" description="Helical" evidence="10">
    <location>
        <begin position="45"/>
        <end position="63"/>
    </location>
</feature>
<evidence type="ECO:0000256" key="4">
    <source>
        <dbReference type="ARBA" id="ARBA00022719"/>
    </source>
</evidence>
<evidence type="ECO:0000259" key="11">
    <source>
        <dbReference type="SMART" id="SM00756"/>
    </source>
</evidence>
<evidence type="ECO:0000313" key="13">
    <source>
        <dbReference type="Proteomes" id="UP000297951"/>
    </source>
</evidence>
<dbReference type="OrthoDB" id="9783799at2"/>
<evidence type="ECO:0000256" key="7">
    <source>
        <dbReference type="ARBA" id="ARBA00023136"/>
    </source>
</evidence>
<dbReference type="GO" id="GO:0016020">
    <property type="term" value="C:membrane"/>
    <property type="evidence" value="ECO:0007669"/>
    <property type="project" value="UniProtKB-SubCell"/>
</dbReference>
<gene>
    <name evidence="12" type="ORF">E4U03_11665</name>
</gene>
<keyword evidence="6" id="KW-0560">Oxidoreductase</keyword>
<dbReference type="InterPro" id="IPR041714">
    <property type="entry name" value="VKOR_Actinobacteria"/>
</dbReference>
<evidence type="ECO:0000256" key="10">
    <source>
        <dbReference type="SAM" id="Phobius"/>
    </source>
</evidence>
<evidence type="ECO:0000256" key="2">
    <source>
        <dbReference type="ARBA" id="ARBA00006214"/>
    </source>
</evidence>
<evidence type="ECO:0000313" key="12">
    <source>
        <dbReference type="EMBL" id="TFU20233.1"/>
    </source>
</evidence>
<evidence type="ECO:0000256" key="5">
    <source>
        <dbReference type="ARBA" id="ARBA00022989"/>
    </source>
</evidence>
<feature type="transmembrane region" description="Helical" evidence="10">
    <location>
        <begin position="70"/>
        <end position="91"/>
    </location>
</feature>
<feature type="domain" description="Vitamin K epoxide reductase" evidence="11">
    <location>
        <begin position="1"/>
        <end position="122"/>
    </location>
</feature>
<evidence type="ECO:0000256" key="1">
    <source>
        <dbReference type="ARBA" id="ARBA00004141"/>
    </source>
</evidence>
<keyword evidence="3 10" id="KW-0812">Transmembrane</keyword>
<comment type="caution">
    <text evidence="12">The sequence shown here is derived from an EMBL/GenBank/DDBJ whole genome shotgun (WGS) entry which is preliminary data.</text>
</comment>
<keyword evidence="7 10" id="KW-0472">Membrane</keyword>
<sequence>MLVYERLQIYMDGAHRSVCDINALLNCGTVMRTWQAEAFGFPNPFIGIAGYAIVLAIATALIAGASFARWYWVAMQVGHTLAMAFVLWLWYNTTFDINALCLFCMIVWIMQTAIFVKVTTRNIHAGVIPASESIRHAAPNWIWFSIILVYILLFGIIFIRFFDVIMGMF</sequence>
<evidence type="ECO:0000256" key="9">
    <source>
        <dbReference type="ARBA" id="ARBA00023284"/>
    </source>
</evidence>
<dbReference type="GO" id="GO:0016491">
    <property type="term" value="F:oxidoreductase activity"/>
    <property type="evidence" value="ECO:0007669"/>
    <property type="project" value="UniProtKB-KW"/>
</dbReference>
<comment type="similarity">
    <text evidence="2">Belongs to the VKOR family.</text>
</comment>
<name>A0A4Y9F2W9_9MICC</name>
<dbReference type="InterPro" id="IPR038354">
    <property type="entry name" value="VKOR_sf"/>
</dbReference>
<keyword evidence="4" id="KW-0874">Quinone</keyword>
<dbReference type="GO" id="GO:0048038">
    <property type="term" value="F:quinone binding"/>
    <property type="evidence" value="ECO:0007669"/>
    <property type="project" value="UniProtKB-KW"/>
</dbReference>
<dbReference type="Proteomes" id="UP000297951">
    <property type="component" value="Unassembled WGS sequence"/>
</dbReference>
<evidence type="ECO:0000256" key="8">
    <source>
        <dbReference type="ARBA" id="ARBA00023157"/>
    </source>
</evidence>
<dbReference type="STRING" id="85336.A7979_01040"/>
<proteinExistence type="inferred from homology"/>
<dbReference type="InterPro" id="IPR012932">
    <property type="entry name" value="VKOR"/>
</dbReference>
<organism evidence="12 13">
    <name type="scientific">Rothia nasimurium</name>
    <dbReference type="NCBI Taxonomy" id="85336"/>
    <lineage>
        <taxon>Bacteria</taxon>
        <taxon>Bacillati</taxon>
        <taxon>Actinomycetota</taxon>
        <taxon>Actinomycetes</taxon>
        <taxon>Micrococcales</taxon>
        <taxon>Micrococcaceae</taxon>
        <taxon>Rothia</taxon>
    </lineage>
</organism>
<keyword evidence="5 10" id="KW-1133">Transmembrane helix</keyword>